<organism evidence="2 3">
    <name type="scientific">Parahaliea maris</name>
    <dbReference type="NCBI Taxonomy" id="2716870"/>
    <lineage>
        <taxon>Bacteria</taxon>
        <taxon>Pseudomonadati</taxon>
        <taxon>Pseudomonadota</taxon>
        <taxon>Gammaproteobacteria</taxon>
        <taxon>Cellvibrionales</taxon>
        <taxon>Halieaceae</taxon>
        <taxon>Parahaliea</taxon>
    </lineage>
</organism>
<dbReference type="EMBL" id="VRZA01000004">
    <property type="protein sequence ID" value="TXS92825.1"/>
    <property type="molecule type" value="Genomic_DNA"/>
</dbReference>
<comment type="caution">
    <text evidence="2">The sequence shown here is derived from an EMBL/GenBank/DDBJ whole genome shotgun (WGS) entry which is preliminary data.</text>
</comment>
<dbReference type="Pfam" id="PF03061">
    <property type="entry name" value="4HBT"/>
    <property type="match status" value="1"/>
</dbReference>
<protein>
    <submittedName>
        <fullName evidence="2">PaaI family thioesterase</fullName>
    </submittedName>
</protein>
<dbReference type="PANTHER" id="PTHR47260">
    <property type="entry name" value="UPF0644 PROTEIN PB2B4.06"/>
    <property type="match status" value="1"/>
</dbReference>
<dbReference type="AlphaFoldDB" id="A0A5C8ZW89"/>
<proteinExistence type="predicted"/>
<accession>A0A5C8ZW89</accession>
<dbReference type="CDD" id="cd03443">
    <property type="entry name" value="PaaI_thioesterase"/>
    <property type="match status" value="1"/>
</dbReference>
<dbReference type="Gene3D" id="3.10.129.10">
    <property type="entry name" value="Hotdog Thioesterase"/>
    <property type="match status" value="1"/>
</dbReference>
<evidence type="ECO:0000313" key="3">
    <source>
        <dbReference type="Proteomes" id="UP000321039"/>
    </source>
</evidence>
<evidence type="ECO:0000259" key="1">
    <source>
        <dbReference type="Pfam" id="PF03061"/>
    </source>
</evidence>
<sequence length="223" mass="23836">MFDFYTGVFNPFASEEISPPHTREWAAKRRLADALRNLAELAVTSDASVEQIEESATRLEQIASNLASAPRCLGTLAFMANGEHGSYGEINHELNAVGGQSNPLAPGLNQWLEGDVAHGTVCCGYAYEGPPGFVHGGHVAAILDQFLGMAQLAGGRPGMTGSLTVRYLRPTPLNTELRLRAEVVQNEGRKTVMRGEISSEGEVTATAEGLFIEPGRPIQDLGS</sequence>
<gene>
    <name evidence="2" type="ORF">FV139_12710</name>
</gene>
<keyword evidence="3" id="KW-1185">Reference proteome</keyword>
<reference evidence="2 3" key="1">
    <citation type="submission" date="2019-08" db="EMBL/GenBank/DDBJ databases">
        <title>Parahaliea maris sp. nov., isolated from the surface seawater.</title>
        <authorList>
            <person name="Liu Y."/>
        </authorList>
    </citation>
    <scope>NUCLEOTIDE SEQUENCE [LARGE SCALE GENOMIC DNA]</scope>
    <source>
        <strain evidence="2 3">HSLHS9</strain>
    </source>
</reference>
<dbReference type="Proteomes" id="UP000321039">
    <property type="component" value="Unassembled WGS sequence"/>
</dbReference>
<dbReference type="SUPFAM" id="SSF54637">
    <property type="entry name" value="Thioesterase/thiol ester dehydrase-isomerase"/>
    <property type="match status" value="1"/>
</dbReference>
<dbReference type="RefSeq" id="WP_148068828.1">
    <property type="nucleotide sequence ID" value="NZ_VRZA01000004.1"/>
</dbReference>
<dbReference type="InterPro" id="IPR006683">
    <property type="entry name" value="Thioestr_dom"/>
</dbReference>
<feature type="domain" description="Thioesterase" evidence="1">
    <location>
        <begin position="132"/>
        <end position="204"/>
    </location>
</feature>
<dbReference type="PANTHER" id="PTHR47260:SF1">
    <property type="entry name" value="UPF0644 PROTEIN PB2B4.06"/>
    <property type="match status" value="1"/>
</dbReference>
<name>A0A5C8ZW89_9GAMM</name>
<dbReference type="GO" id="GO:0016790">
    <property type="term" value="F:thiolester hydrolase activity"/>
    <property type="evidence" value="ECO:0007669"/>
    <property type="project" value="UniProtKB-ARBA"/>
</dbReference>
<dbReference type="InterPro" id="IPR052061">
    <property type="entry name" value="PTE-AB_protein"/>
</dbReference>
<dbReference type="InterPro" id="IPR029069">
    <property type="entry name" value="HotDog_dom_sf"/>
</dbReference>
<evidence type="ECO:0000313" key="2">
    <source>
        <dbReference type="EMBL" id="TXS92825.1"/>
    </source>
</evidence>